<comment type="subunit">
    <text evidence="9">Monomer.</text>
</comment>
<feature type="binding site" evidence="9">
    <location>
        <begin position="311"/>
        <end position="313"/>
    </location>
    <ligand>
        <name>GTP</name>
        <dbReference type="ChEBI" id="CHEBI:37565"/>
    </ligand>
</feature>
<dbReference type="InterPro" id="IPR036346">
    <property type="entry name" value="GTP-bd_prot_GTP1/OBG_C_sf"/>
</dbReference>
<dbReference type="GO" id="GO:0005525">
    <property type="term" value="F:GTP binding"/>
    <property type="evidence" value="ECO:0007669"/>
    <property type="project" value="UniProtKB-UniRule"/>
</dbReference>
<feature type="binding site" evidence="9">
    <location>
        <position position="192"/>
    </location>
    <ligand>
        <name>Mg(2+)</name>
        <dbReference type="ChEBI" id="CHEBI:18420"/>
    </ligand>
</feature>
<dbReference type="InterPro" id="IPR015349">
    <property type="entry name" value="OCT_dom"/>
</dbReference>
<comment type="similarity">
    <text evidence="2 9">Belongs to the TRAFAC class OBG-HflX-like GTPase superfamily. OBG GTPase family.</text>
</comment>
<evidence type="ECO:0000256" key="8">
    <source>
        <dbReference type="ARBA" id="ARBA00023134"/>
    </source>
</evidence>
<dbReference type="PROSITE" id="PS51883">
    <property type="entry name" value="OBG"/>
    <property type="match status" value="1"/>
</dbReference>
<feature type="binding site" evidence="9">
    <location>
        <position position="172"/>
    </location>
    <ligand>
        <name>Mg(2+)</name>
        <dbReference type="ChEBI" id="CHEBI:18420"/>
    </ligand>
</feature>
<dbReference type="Pfam" id="PF09269">
    <property type="entry name" value="DUF1967"/>
    <property type="match status" value="1"/>
</dbReference>
<feature type="binding site" evidence="9">
    <location>
        <begin position="282"/>
        <end position="285"/>
    </location>
    <ligand>
        <name>GTP</name>
        <dbReference type="ChEBI" id="CHEBI:37565"/>
    </ligand>
</feature>
<feature type="domain" description="Obg" evidence="13">
    <location>
        <begin position="1"/>
        <end position="158"/>
    </location>
</feature>
<feature type="binding site" evidence="9">
    <location>
        <begin position="165"/>
        <end position="172"/>
    </location>
    <ligand>
        <name>GTP</name>
        <dbReference type="ChEBI" id="CHEBI:37565"/>
    </ligand>
</feature>
<dbReference type="GO" id="GO:0005737">
    <property type="term" value="C:cytoplasm"/>
    <property type="evidence" value="ECO:0007669"/>
    <property type="project" value="UniProtKB-SubCell"/>
</dbReference>
<feature type="binding site" evidence="9">
    <location>
        <begin position="212"/>
        <end position="215"/>
    </location>
    <ligand>
        <name>GTP</name>
        <dbReference type="ChEBI" id="CHEBI:37565"/>
    </ligand>
</feature>
<comment type="subcellular location">
    <subcellularLocation>
        <location evidence="9">Cytoplasm</location>
    </subcellularLocation>
</comment>
<dbReference type="SUPFAM" id="SSF102741">
    <property type="entry name" value="Obg GTP-binding protein C-terminal domain"/>
    <property type="match status" value="1"/>
</dbReference>
<dbReference type="InterPro" id="IPR006169">
    <property type="entry name" value="GTP1_OBG_dom"/>
</dbReference>
<evidence type="ECO:0000256" key="2">
    <source>
        <dbReference type="ARBA" id="ARBA00007699"/>
    </source>
</evidence>
<keyword evidence="3 9" id="KW-0963">Cytoplasm</keyword>
<dbReference type="Gene3D" id="2.70.210.12">
    <property type="entry name" value="GTP1/OBG domain"/>
    <property type="match status" value="1"/>
</dbReference>
<keyword evidence="8 9" id="KW-0342">GTP-binding</keyword>
<comment type="cofactor">
    <cofactor evidence="1 9">
        <name>Mg(2+)</name>
        <dbReference type="ChEBI" id="CHEBI:18420"/>
    </cofactor>
</comment>
<dbReference type="Gene3D" id="3.40.50.300">
    <property type="entry name" value="P-loop containing nucleotide triphosphate hydrolases"/>
    <property type="match status" value="1"/>
</dbReference>
<dbReference type="NCBIfam" id="NF008956">
    <property type="entry name" value="PRK12299.1"/>
    <property type="match status" value="1"/>
</dbReference>
<dbReference type="PROSITE" id="PS00905">
    <property type="entry name" value="GTP1_OBG"/>
    <property type="match status" value="1"/>
</dbReference>
<evidence type="ECO:0000313" key="15">
    <source>
        <dbReference type="Proteomes" id="UP000177701"/>
    </source>
</evidence>
<dbReference type="CDD" id="cd01898">
    <property type="entry name" value="Obg"/>
    <property type="match status" value="1"/>
</dbReference>
<dbReference type="GO" id="GO:0043022">
    <property type="term" value="F:ribosome binding"/>
    <property type="evidence" value="ECO:0007669"/>
    <property type="project" value="UniProtKB-ARBA"/>
</dbReference>
<keyword evidence="5 9" id="KW-0547">Nucleotide-binding</keyword>
<organism evidence="14 15">
    <name type="scientific">Candidatus Sediminicultor quintus</name>
    <dbReference type="NCBI Taxonomy" id="1797291"/>
    <lineage>
        <taxon>Bacteria</taxon>
        <taxon>Pseudomonadati</taxon>
        <taxon>Atribacterota</taxon>
        <taxon>Candidatus Phoenicimicrobiia</taxon>
        <taxon>Candidatus Pheonicimicrobiales</taxon>
        <taxon>Candidatus Phoenicimicrobiaceae</taxon>
        <taxon>Candidatus Sediminicultor</taxon>
    </lineage>
</organism>
<dbReference type="InterPro" id="IPR045086">
    <property type="entry name" value="OBG_GTPase"/>
</dbReference>
<evidence type="ECO:0000256" key="1">
    <source>
        <dbReference type="ARBA" id="ARBA00001946"/>
    </source>
</evidence>
<comment type="caution">
    <text evidence="14">The sequence shown here is derived from an EMBL/GenBank/DDBJ whole genome shotgun (WGS) entry which is preliminary data.</text>
</comment>
<evidence type="ECO:0000256" key="7">
    <source>
        <dbReference type="ARBA" id="ARBA00022842"/>
    </source>
</evidence>
<accession>A0A1F5AF69</accession>
<dbReference type="PRINTS" id="PR00326">
    <property type="entry name" value="GTP1OBG"/>
</dbReference>
<dbReference type="InterPro" id="IPR014100">
    <property type="entry name" value="GTP-bd_Obg/CgtA"/>
</dbReference>
<dbReference type="NCBIfam" id="NF008955">
    <property type="entry name" value="PRK12297.1"/>
    <property type="match status" value="1"/>
</dbReference>
<dbReference type="InterPro" id="IPR006073">
    <property type="entry name" value="GTP-bd"/>
</dbReference>
<dbReference type="NCBIfam" id="NF008954">
    <property type="entry name" value="PRK12296.1"/>
    <property type="match status" value="1"/>
</dbReference>
<evidence type="ECO:0000256" key="9">
    <source>
        <dbReference type="HAMAP-Rule" id="MF_01454"/>
    </source>
</evidence>
<evidence type="ECO:0000313" key="14">
    <source>
        <dbReference type="EMBL" id="OGD16517.1"/>
    </source>
</evidence>
<dbReference type="NCBIfam" id="TIGR02729">
    <property type="entry name" value="Obg_CgtA"/>
    <property type="match status" value="1"/>
</dbReference>
<dbReference type="PANTHER" id="PTHR11702:SF31">
    <property type="entry name" value="MITOCHONDRIAL RIBOSOME-ASSOCIATED GTPASE 2"/>
    <property type="match status" value="1"/>
</dbReference>
<feature type="domain" description="OCT" evidence="12">
    <location>
        <begin position="345"/>
        <end position="426"/>
    </location>
</feature>
<dbReference type="InterPro" id="IPR036726">
    <property type="entry name" value="GTP1_OBG_dom_sf"/>
</dbReference>
<dbReference type="NCBIfam" id="TIGR00231">
    <property type="entry name" value="small_GTP"/>
    <property type="match status" value="1"/>
</dbReference>
<name>A0A1F5AF69_9BACT</name>
<dbReference type="FunFam" id="2.70.210.12:FF:000001">
    <property type="entry name" value="GTPase Obg"/>
    <property type="match status" value="1"/>
</dbReference>
<sequence>MFVDRVKIKVRAGRGGNGVVSFRREKYIPKGGPNGGDGGKGGNIIIEADDKIGTLIDLYNHPHQSAQNGESGQGSNKKGKNGEDLFIKVPLGTLVEDMDSSTILSDLIENGQRIIVVQGGQGGKGNFRFKSSIRRSPRFAQKGEPGEEKKLYLSLKIIADVGLVGYPNAGKSTLLSRISAAKPKIADYPFTTLSPNLGVVSVDEVKSFMAADIPGLIEGAHQGTGLGDEFLKHIERTKIILHIVDGSLIKKEDPLYSFRAINKELNSFSEKLTKKPQLIAINKCDLLSVKENMIYFKDVFHKEGYQIFPISALTGEGLNKLIYSLSSLLDELKLKEKETITEVLPKKGTVYKFTPRFVINKKGDLYEVTGAEIERIVAMTNFDNEEAIDYFQRIIKKMGLEKDLIKKGIKEGDQVKIKEIVFTFSNK</sequence>
<reference evidence="14 15" key="1">
    <citation type="journal article" date="2016" name="Nat. Commun.">
        <title>Thousands of microbial genomes shed light on interconnected biogeochemical processes in an aquifer system.</title>
        <authorList>
            <person name="Anantharaman K."/>
            <person name="Brown C.T."/>
            <person name="Hug L.A."/>
            <person name="Sharon I."/>
            <person name="Castelle C.J."/>
            <person name="Probst A.J."/>
            <person name="Thomas B.C."/>
            <person name="Singh A."/>
            <person name="Wilkins M.J."/>
            <person name="Karaoz U."/>
            <person name="Brodie E.L."/>
            <person name="Williams K.H."/>
            <person name="Hubbard S.S."/>
            <person name="Banfield J.F."/>
        </authorList>
    </citation>
    <scope>NUCLEOTIDE SEQUENCE [LARGE SCALE GENOMIC DNA]</scope>
</reference>
<evidence type="ECO:0000256" key="5">
    <source>
        <dbReference type="ARBA" id="ARBA00022741"/>
    </source>
</evidence>
<dbReference type="AlphaFoldDB" id="A0A1F5AF69"/>
<dbReference type="PROSITE" id="PS51710">
    <property type="entry name" value="G_OBG"/>
    <property type="match status" value="1"/>
</dbReference>
<dbReference type="SUPFAM" id="SSF52540">
    <property type="entry name" value="P-loop containing nucleoside triphosphate hydrolases"/>
    <property type="match status" value="1"/>
</dbReference>
<feature type="domain" description="OBG-type G" evidence="11">
    <location>
        <begin position="159"/>
        <end position="330"/>
    </location>
</feature>
<dbReference type="PANTHER" id="PTHR11702">
    <property type="entry name" value="DEVELOPMENTALLY REGULATED GTP-BINDING PROTEIN-RELATED"/>
    <property type="match status" value="1"/>
</dbReference>
<dbReference type="PROSITE" id="PS51881">
    <property type="entry name" value="OCT"/>
    <property type="match status" value="1"/>
</dbReference>
<dbReference type="Pfam" id="PF01018">
    <property type="entry name" value="GTP1_OBG"/>
    <property type="match status" value="1"/>
</dbReference>
<dbReference type="InterPro" id="IPR006074">
    <property type="entry name" value="GTP1-OBG_CS"/>
</dbReference>
<dbReference type="SUPFAM" id="SSF82051">
    <property type="entry name" value="Obg GTP-binding protein N-terminal domain"/>
    <property type="match status" value="1"/>
</dbReference>
<proteinExistence type="inferred from homology"/>
<protein>
    <recommendedName>
        <fullName evidence="9">GTPase Obg</fullName>
        <ecNumber evidence="9">3.6.5.-</ecNumber>
    </recommendedName>
    <alternativeName>
        <fullName evidence="9">GTP-binding protein Obg</fullName>
    </alternativeName>
</protein>
<gene>
    <name evidence="9" type="primary">obg</name>
    <name evidence="14" type="ORF">A2V47_01005</name>
</gene>
<feature type="region of interest" description="Disordered" evidence="10">
    <location>
        <begin position="62"/>
        <end position="81"/>
    </location>
</feature>
<dbReference type="InterPro" id="IPR031167">
    <property type="entry name" value="G_OBG"/>
</dbReference>
<evidence type="ECO:0000256" key="4">
    <source>
        <dbReference type="ARBA" id="ARBA00022723"/>
    </source>
</evidence>
<dbReference type="Pfam" id="PF01926">
    <property type="entry name" value="MMR_HSR1"/>
    <property type="match status" value="1"/>
</dbReference>
<evidence type="ECO:0000256" key="6">
    <source>
        <dbReference type="ARBA" id="ARBA00022801"/>
    </source>
</evidence>
<keyword evidence="4 9" id="KW-0479">Metal-binding</keyword>
<dbReference type="STRING" id="1797291.A2V47_01005"/>
<dbReference type="GO" id="GO:0003924">
    <property type="term" value="F:GTPase activity"/>
    <property type="evidence" value="ECO:0007669"/>
    <property type="project" value="UniProtKB-UniRule"/>
</dbReference>
<comment type="function">
    <text evidence="9">An essential GTPase which binds GTP, GDP and possibly (p)ppGpp with moderate affinity, with high nucleotide exchange rates and a fairly low GTP hydrolysis rate. Plays a role in control of the cell cycle, stress response, ribosome biogenesis and in those bacteria that undergo differentiation, in morphogenesis control.</text>
</comment>
<dbReference type="Proteomes" id="UP000177701">
    <property type="component" value="Unassembled WGS sequence"/>
</dbReference>
<keyword evidence="6 9" id="KW-0378">Hydrolase</keyword>
<evidence type="ECO:0000259" key="13">
    <source>
        <dbReference type="PROSITE" id="PS51883"/>
    </source>
</evidence>
<evidence type="ECO:0000256" key="3">
    <source>
        <dbReference type="ARBA" id="ARBA00022490"/>
    </source>
</evidence>
<dbReference type="EMBL" id="MEYH01000031">
    <property type="protein sequence ID" value="OGD16517.1"/>
    <property type="molecule type" value="Genomic_DNA"/>
</dbReference>
<dbReference type="GO" id="GO:0000287">
    <property type="term" value="F:magnesium ion binding"/>
    <property type="evidence" value="ECO:0007669"/>
    <property type="project" value="InterPro"/>
</dbReference>
<dbReference type="HAMAP" id="MF_01454">
    <property type="entry name" value="GTPase_Obg"/>
    <property type="match status" value="1"/>
</dbReference>
<keyword evidence="7 9" id="KW-0460">Magnesium</keyword>
<feature type="binding site" evidence="9">
    <location>
        <begin position="190"/>
        <end position="194"/>
    </location>
    <ligand>
        <name>GTP</name>
        <dbReference type="ChEBI" id="CHEBI:37565"/>
    </ligand>
</feature>
<evidence type="ECO:0000256" key="10">
    <source>
        <dbReference type="SAM" id="MobiDB-lite"/>
    </source>
</evidence>
<dbReference type="EC" id="3.6.5.-" evidence="9"/>
<evidence type="ECO:0000259" key="12">
    <source>
        <dbReference type="PROSITE" id="PS51881"/>
    </source>
</evidence>
<dbReference type="PIRSF" id="PIRSF002401">
    <property type="entry name" value="GTP_bd_Obg/CgtA"/>
    <property type="match status" value="1"/>
</dbReference>
<dbReference type="GO" id="GO:0042254">
    <property type="term" value="P:ribosome biogenesis"/>
    <property type="evidence" value="ECO:0007669"/>
    <property type="project" value="UniProtKB-UniRule"/>
</dbReference>
<dbReference type="InterPro" id="IPR005225">
    <property type="entry name" value="Small_GTP-bd"/>
</dbReference>
<evidence type="ECO:0000259" key="11">
    <source>
        <dbReference type="PROSITE" id="PS51710"/>
    </source>
</evidence>
<dbReference type="NCBIfam" id="TIGR03595">
    <property type="entry name" value="Obg_CgtA_exten"/>
    <property type="match status" value="1"/>
</dbReference>
<dbReference type="InterPro" id="IPR027417">
    <property type="entry name" value="P-loop_NTPase"/>
</dbReference>
<dbReference type="Gene3D" id="3.30.300.350">
    <property type="entry name" value="GTP-binding protein OBG, C-terminal domain"/>
    <property type="match status" value="1"/>
</dbReference>